<dbReference type="PROSITE" id="PS50102">
    <property type="entry name" value="RRM"/>
    <property type="match status" value="1"/>
</dbReference>
<gene>
    <name evidence="3" type="ORF">NESM_000590600</name>
</gene>
<dbReference type="InterPro" id="IPR000504">
    <property type="entry name" value="RRM_dom"/>
</dbReference>
<evidence type="ECO:0000256" key="1">
    <source>
        <dbReference type="PROSITE-ProRule" id="PRU00176"/>
    </source>
</evidence>
<dbReference type="InterPro" id="IPR035979">
    <property type="entry name" value="RBD_domain_sf"/>
</dbReference>
<feature type="domain" description="RRM" evidence="2">
    <location>
        <begin position="3"/>
        <end position="82"/>
    </location>
</feature>
<evidence type="ECO:0000313" key="3">
    <source>
        <dbReference type="EMBL" id="KAK7196529.1"/>
    </source>
</evidence>
<dbReference type="Pfam" id="PF00076">
    <property type="entry name" value="RRM_1"/>
    <property type="match status" value="1"/>
</dbReference>
<comment type="caution">
    <text evidence="3">The sequence shown here is derived from an EMBL/GenBank/DDBJ whole genome shotgun (WGS) entry which is preliminary data.</text>
</comment>
<keyword evidence="4" id="KW-1185">Reference proteome</keyword>
<dbReference type="InterPro" id="IPR012677">
    <property type="entry name" value="Nucleotide-bd_a/b_plait_sf"/>
</dbReference>
<keyword evidence="1" id="KW-0694">RNA-binding</keyword>
<evidence type="ECO:0000259" key="2">
    <source>
        <dbReference type="PROSITE" id="PS50102"/>
    </source>
</evidence>
<protein>
    <submittedName>
        <fullName evidence="3">RNA recognition motif (RRM, RBD, or RNP domain)</fullName>
    </submittedName>
</protein>
<name>A0AAW0EU71_9TRYP</name>
<evidence type="ECO:0000313" key="4">
    <source>
        <dbReference type="Proteomes" id="UP001430356"/>
    </source>
</evidence>
<organism evidence="3 4">
    <name type="scientific">Novymonas esmeraldas</name>
    <dbReference type="NCBI Taxonomy" id="1808958"/>
    <lineage>
        <taxon>Eukaryota</taxon>
        <taxon>Discoba</taxon>
        <taxon>Euglenozoa</taxon>
        <taxon>Kinetoplastea</taxon>
        <taxon>Metakinetoplastina</taxon>
        <taxon>Trypanosomatida</taxon>
        <taxon>Trypanosomatidae</taxon>
        <taxon>Novymonas</taxon>
    </lineage>
</organism>
<dbReference type="GO" id="GO:0003723">
    <property type="term" value="F:RNA binding"/>
    <property type="evidence" value="ECO:0007669"/>
    <property type="project" value="UniProtKB-UniRule"/>
</dbReference>
<reference evidence="3 4" key="1">
    <citation type="journal article" date="2021" name="MBio">
        <title>A New Model Trypanosomatid, Novymonas esmeraldas: Genomic Perception of Its 'Candidatus Pandoraea novymonadis' Endosymbiont.</title>
        <authorList>
            <person name="Zakharova A."/>
            <person name="Saura A."/>
            <person name="Butenko A."/>
            <person name="Podesvova L."/>
            <person name="Warmusova S."/>
            <person name="Kostygov A.Y."/>
            <person name="Nenarokova A."/>
            <person name="Lukes J."/>
            <person name="Opperdoes F.R."/>
            <person name="Yurchenko V."/>
        </authorList>
    </citation>
    <scope>NUCLEOTIDE SEQUENCE [LARGE SCALE GENOMIC DNA]</scope>
    <source>
        <strain evidence="3 4">E262AT.01</strain>
    </source>
</reference>
<dbReference type="EMBL" id="JAECZO010000078">
    <property type="protein sequence ID" value="KAK7196529.1"/>
    <property type="molecule type" value="Genomic_DNA"/>
</dbReference>
<sequence>MATSIRVRNLPATYSSEQLLRLCACFGEVAAFTPVGEDGEAGGGAATADVAFEEKEDALAAAANMEGMEFAGVFLRVRVHHE</sequence>
<dbReference type="Proteomes" id="UP001430356">
    <property type="component" value="Unassembled WGS sequence"/>
</dbReference>
<dbReference type="SUPFAM" id="SSF54928">
    <property type="entry name" value="RNA-binding domain, RBD"/>
    <property type="match status" value="1"/>
</dbReference>
<dbReference type="CDD" id="cd00590">
    <property type="entry name" value="RRM_SF"/>
    <property type="match status" value="1"/>
</dbReference>
<accession>A0AAW0EU71</accession>
<dbReference type="Gene3D" id="3.30.70.330">
    <property type="match status" value="1"/>
</dbReference>
<proteinExistence type="predicted"/>
<dbReference type="AlphaFoldDB" id="A0AAW0EU71"/>
<dbReference type="SMART" id="SM00360">
    <property type="entry name" value="RRM"/>
    <property type="match status" value="1"/>
</dbReference>